<dbReference type="OrthoDB" id="9804983at2"/>
<accession>A0A2R8BIM3</accession>
<dbReference type="NCBIfam" id="TIGR01128">
    <property type="entry name" value="holA"/>
    <property type="match status" value="1"/>
</dbReference>
<proteinExistence type="inferred from homology"/>
<dbReference type="GO" id="GO:0003887">
    <property type="term" value="F:DNA-directed DNA polymerase activity"/>
    <property type="evidence" value="ECO:0007669"/>
    <property type="project" value="UniProtKB-KW"/>
</dbReference>
<dbReference type="Gene3D" id="3.40.50.300">
    <property type="entry name" value="P-loop containing nucleotide triphosphate hydrolases"/>
    <property type="match status" value="1"/>
</dbReference>
<evidence type="ECO:0000256" key="2">
    <source>
        <dbReference type="ARBA" id="ARBA00022679"/>
    </source>
</evidence>
<dbReference type="InterPro" id="IPR005790">
    <property type="entry name" value="DNA_polIII_delta"/>
</dbReference>
<dbReference type="GO" id="GO:0006261">
    <property type="term" value="P:DNA-templated DNA replication"/>
    <property type="evidence" value="ECO:0007669"/>
    <property type="project" value="TreeGrafter"/>
</dbReference>
<reference evidence="8 9" key="1">
    <citation type="submission" date="2018-03" db="EMBL/GenBank/DDBJ databases">
        <authorList>
            <person name="Keele B.F."/>
        </authorList>
    </citation>
    <scope>NUCLEOTIDE SEQUENCE [LARGE SCALE GENOMIC DNA]</scope>
    <source>
        <strain evidence="8 9">CECT 8599</strain>
    </source>
</reference>
<dbReference type="EC" id="2.7.7.7" evidence="1"/>
<evidence type="ECO:0000256" key="1">
    <source>
        <dbReference type="ARBA" id="ARBA00012417"/>
    </source>
</evidence>
<keyword evidence="3" id="KW-0548">Nucleotidyltransferase</keyword>
<evidence type="ECO:0000256" key="6">
    <source>
        <dbReference type="ARBA" id="ARBA00034754"/>
    </source>
</evidence>
<dbReference type="GO" id="GO:0003677">
    <property type="term" value="F:DNA binding"/>
    <property type="evidence" value="ECO:0007669"/>
    <property type="project" value="InterPro"/>
</dbReference>
<dbReference type="GO" id="GO:0009360">
    <property type="term" value="C:DNA polymerase III complex"/>
    <property type="evidence" value="ECO:0007669"/>
    <property type="project" value="TreeGrafter"/>
</dbReference>
<evidence type="ECO:0000256" key="7">
    <source>
        <dbReference type="ARBA" id="ARBA00049244"/>
    </source>
</evidence>
<name>A0A2R8BIM3_9RHOB</name>
<comment type="catalytic activity">
    <reaction evidence="7">
        <text>DNA(n) + a 2'-deoxyribonucleoside 5'-triphosphate = DNA(n+1) + diphosphate</text>
        <dbReference type="Rhea" id="RHEA:22508"/>
        <dbReference type="Rhea" id="RHEA-COMP:17339"/>
        <dbReference type="Rhea" id="RHEA-COMP:17340"/>
        <dbReference type="ChEBI" id="CHEBI:33019"/>
        <dbReference type="ChEBI" id="CHEBI:61560"/>
        <dbReference type="ChEBI" id="CHEBI:173112"/>
        <dbReference type="EC" id="2.7.7.7"/>
    </reaction>
</comment>
<dbReference type="SUPFAM" id="SSF48019">
    <property type="entry name" value="post-AAA+ oligomerization domain-like"/>
    <property type="match status" value="1"/>
</dbReference>
<dbReference type="AlphaFoldDB" id="A0A2R8BIM3"/>
<dbReference type="PANTHER" id="PTHR34388:SF1">
    <property type="entry name" value="DNA POLYMERASE III SUBUNIT DELTA"/>
    <property type="match status" value="1"/>
</dbReference>
<evidence type="ECO:0000313" key="8">
    <source>
        <dbReference type="EMBL" id="SPH22980.1"/>
    </source>
</evidence>
<dbReference type="InterPro" id="IPR008921">
    <property type="entry name" value="DNA_pol3_clamp-load_cplx_C"/>
</dbReference>
<gene>
    <name evidence="8" type="ORF">ASD8599_03727</name>
</gene>
<dbReference type="Proteomes" id="UP000244880">
    <property type="component" value="Unassembled WGS sequence"/>
</dbReference>
<keyword evidence="4" id="KW-0235">DNA replication</keyword>
<keyword evidence="2" id="KW-0808">Transferase</keyword>
<organism evidence="8 9">
    <name type="scientific">Ascidiaceihabitans donghaensis</name>
    <dbReference type="NCBI Taxonomy" id="1510460"/>
    <lineage>
        <taxon>Bacteria</taxon>
        <taxon>Pseudomonadati</taxon>
        <taxon>Pseudomonadota</taxon>
        <taxon>Alphaproteobacteria</taxon>
        <taxon>Rhodobacterales</taxon>
        <taxon>Paracoccaceae</taxon>
        <taxon>Ascidiaceihabitans</taxon>
    </lineage>
</organism>
<protein>
    <recommendedName>
        <fullName evidence="1">DNA-directed DNA polymerase</fullName>
        <ecNumber evidence="1">2.7.7.7</ecNumber>
    </recommendedName>
</protein>
<dbReference type="RefSeq" id="WP_108829865.1">
    <property type="nucleotide sequence ID" value="NZ_OMOR01000001.1"/>
</dbReference>
<dbReference type="EMBL" id="OMOR01000001">
    <property type="protein sequence ID" value="SPH22980.1"/>
    <property type="molecule type" value="Genomic_DNA"/>
</dbReference>
<sequence>MKLNGGQATGYFSKPETDKTGLLIYGSDPMRVALKRQEVIAALIGPQGEEEMRLTRIPAGDLRKEPALLMDAIKAIGFFPGPRVAFVEDANSYVDATIIDALDNWQSGDAQIVVTAGALKPTSKTRKAFESHRNAYAVGIYDNPPTRQEIEAALQASGLQVPQGDVMAVLSDLAQALDPGDFRQTLEKITLYKWNDPEPLSADDVAACAPTSTEADIDDILMVVADAKADQIGPVLAKLQAQGVNAVSLCIGAMRHFRSMHKVVCDTTGRPNIWGPNKDRIIAQARRWGPFKLETALTVLTDTDLQLRSAGQNAPAMALVERAFIRLAMLGAR</sequence>
<comment type="similarity">
    <text evidence="6">Belongs to the DNA polymerase HolA subunit family.</text>
</comment>
<evidence type="ECO:0000256" key="3">
    <source>
        <dbReference type="ARBA" id="ARBA00022695"/>
    </source>
</evidence>
<keyword evidence="5" id="KW-0239">DNA-directed DNA polymerase</keyword>
<dbReference type="InterPro" id="IPR027417">
    <property type="entry name" value="P-loop_NTPase"/>
</dbReference>
<evidence type="ECO:0000256" key="5">
    <source>
        <dbReference type="ARBA" id="ARBA00022932"/>
    </source>
</evidence>
<dbReference type="Gene3D" id="1.20.272.10">
    <property type="match status" value="1"/>
</dbReference>
<evidence type="ECO:0000256" key="4">
    <source>
        <dbReference type="ARBA" id="ARBA00022705"/>
    </source>
</evidence>
<evidence type="ECO:0000313" key="9">
    <source>
        <dbReference type="Proteomes" id="UP000244880"/>
    </source>
</evidence>
<dbReference type="PANTHER" id="PTHR34388">
    <property type="entry name" value="DNA POLYMERASE III SUBUNIT DELTA"/>
    <property type="match status" value="1"/>
</dbReference>
<keyword evidence="9" id="KW-1185">Reference proteome</keyword>